<dbReference type="InterPro" id="IPR001206">
    <property type="entry name" value="Diacylglycerol_kinase_cat_dom"/>
</dbReference>
<reference evidence="14 15" key="1">
    <citation type="submission" date="2010-12" db="EMBL/GenBank/DDBJ databases">
        <title>The Genome Sequence of Coprobacillus sp. strain 29_1.</title>
        <authorList>
            <consortium name="The Broad Institute Genome Sequencing Platform"/>
            <person name="Earl A."/>
            <person name="Ward D."/>
            <person name="Feldgarden M."/>
            <person name="Gevers D."/>
            <person name="Daigneault M."/>
            <person name="Sibley C.D."/>
            <person name="White A."/>
            <person name="Strauss J."/>
            <person name="Allen-Vercoe E."/>
            <person name="Young S.K."/>
            <person name="Zeng Q."/>
            <person name="Gargeya S."/>
            <person name="Fitzgerald M."/>
            <person name="Haas B."/>
            <person name="Abouelleil A."/>
            <person name="Alvarado L."/>
            <person name="Arachchi H.M."/>
            <person name="Berlin A."/>
            <person name="Brown A."/>
            <person name="Chapman S.B."/>
            <person name="Chen Z."/>
            <person name="Dunbar C."/>
            <person name="Freedman E."/>
            <person name="Gearin G."/>
            <person name="Gellesch M."/>
            <person name="Goldberg J."/>
            <person name="Griggs A."/>
            <person name="Gujja S."/>
            <person name="Heilman E."/>
            <person name="Heiman D."/>
            <person name="Howarth C."/>
            <person name="Larson L."/>
            <person name="Lui A."/>
            <person name="MacDonald P.J.P."/>
            <person name="Mehta T."/>
            <person name="Montmayeur A."/>
            <person name="Murphy C."/>
            <person name="Neiman D."/>
            <person name="Pearson M."/>
            <person name="Priest M."/>
            <person name="Roberts A."/>
            <person name="Saif S."/>
            <person name="Shea T."/>
            <person name="Shenoy N."/>
            <person name="Sisk P."/>
            <person name="Stolte C."/>
            <person name="Sykes S."/>
            <person name="White J."/>
            <person name="Yandava C."/>
            <person name="Nusbaum C."/>
            <person name="Birren B."/>
        </authorList>
    </citation>
    <scope>NUCLEOTIDE SEQUENCE [LARGE SCALE GENOMIC DNA]</scope>
    <source>
        <strain evidence="14 15">29_1</strain>
    </source>
</reference>
<dbReference type="Pfam" id="PF19279">
    <property type="entry name" value="YegS_C"/>
    <property type="match status" value="1"/>
</dbReference>
<organism evidence="14 15">
    <name type="scientific">Coprobacillus cateniformis</name>
    <dbReference type="NCBI Taxonomy" id="100884"/>
    <lineage>
        <taxon>Bacteria</taxon>
        <taxon>Bacillati</taxon>
        <taxon>Bacillota</taxon>
        <taxon>Erysipelotrichia</taxon>
        <taxon>Erysipelotrichales</taxon>
        <taxon>Coprobacillaceae</taxon>
        <taxon>Coprobacillus</taxon>
    </lineage>
</organism>
<feature type="domain" description="DAGKc" evidence="13">
    <location>
        <begin position="1"/>
        <end position="132"/>
    </location>
</feature>
<dbReference type="InterPro" id="IPR045540">
    <property type="entry name" value="YegS/DAGK_C"/>
</dbReference>
<accession>E7G8F0</accession>
<gene>
    <name evidence="14" type="ORF">HMPREF9488_01038</name>
</gene>
<dbReference type="EMBL" id="ADKX01000017">
    <property type="protein sequence ID" value="EFW05662.1"/>
    <property type="molecule type" value="Genomic_DNA"/>
</dbReference>
<dbReference type="InterPro" id="IPR016064">
    <property type="entry name" value="NAD/diacylglycerol_kinase_sf"/>
</dbReference>
<protein>
    <submittedName>
        <fullName evidence="14">Diacylglycerol kinase</fullName>
    </submittedName>
</protein>
<dbReference type="GO" id="GO:0008654">
    <property type="term" value="P:phospholipid biosynthetic process"/>
    <property type="evidence" value="ECO:0007669"/>
    <property type="project" value="UniProtKB-KW"/>
</dbReference>
<dbReference type="InterPro" id="IPR050187">
    <property type="entry name" value="Lipid_Phosphate_FormReg"/>
</dbReference>
<evidence type="ECO:0000256" key="12">
    <source>
        <dbReference type="ARBA" id="ARBA00023264"/>
    </source>
</evidence>
<name>E7G8F0_9FIRM</name>
<dbReference type="PANTHER" id="PTHR12358">
    <property type="entry name" value="SPHINGOSINE KINASE"/>
    <property type="match status" value="1"/>
</dbReference>
<dbReference type="PROSITE" id="PS50146">
    <property type="entry name" value="DAGK"/>
    <property type="match status" value="1"/>
</dbReference>
<dbReference type="Gene3D" id="2.60.200.40">
    <property type="match status" value="1"/>
</dbReference>
<evidence type="ECO:0000256" key="5">
    <source>
        <dbReference type="ARBA" id="ARBA00022723"/>
    </source>
</evidence>
<comment type="similarity">
    <text evidence="2">Belongs to the diacylglycerol/lipid kinase family.</text>
</comment>
<dbReference type="GeneID" id="78230687"/>
<dbReference type="GO" id="GO:0005886">
    <property type="term" value="C:plasma membrane"/>
    <property type="evidence" value="ECO:0007669"/>
    <property type="project" value="TreeGrafter"/>
</dbReference>
<evidence type="ECO:0000256" key="8">
    <source>
        <dbReference type="ARBA" id="ARBA00022840"/>
    </source>
</evidence>
<evidence type="ECO:0000256" key="1">
    <source>
        <dbReference type="ARBA" id="ARBA00001946"/>
    </source>
</evidence>
<keyword evidence="15" id="KW-1185">Reference proteome</keyword>
<evidence type="ECO:0000256" key="9">
    <source>
        <dbReference type="ARBA" id="ARBA00022842"/>
    </source>
</evidence>
<evidence type="ECO:0000256" key="6">
    <source>
        <dbReference type="ARBA" id="ARBA00022741"/>
    </source>
</evidence>
<proteinExistence type="inferred from homology"/>
<dbReference type="eggNOG" id="COG1597">
    <property type="taxonomic scope" value="Bacteria"/>
</dbReference>
<keyword evidence="6" id="KW-0547">Nucleotide-binding</keyword>
<evidence type="ECO:0000256" key="7">
    <source>
        <dbReference type="ARBA" id="ARBA00022777"/>
    </source>
</evidence>
<keyword evidence="11" id="KW-0594">Phospholipid biosynthesis</keyword>
<keyword evidence="12" id="KW-1208">Phospholipid metabolism</keyword>
<comment type="cofactor">
    <cofactor evidence="1">
        <name>Mg(2+)</name>
        <dbReference type="ChEBI" id="CHEBI:18420"/>
    </cofactor>
</comment>
<dbReference type="GO" id="GO:0046872">
    <property type="term" value="F:metal ion binding"/>
    <property type="evidence" value="ECO:0007669"/>
    <property type="project" value="UniProtKB-KW"/>
</dbReference>
<dbReference type="InterPro" id="IPR017438">
    <property type="entry name" value="ATP-NAD_kinase_N"/>
</dbReference>
<evidence type="ECO:0000313" key="14">
    <source>
        <dbReference type="EMBL" id="EFW05662.1"/>
    </source>
</evidence>
<keyword evidence="9" id="KW-0460">Magnesium</keyword>
<dbReference type="InterPro" id="IPR005218">
    <property type="entry name" value="Diacylglycerol/lipid_kinase"/>
</dbReference>
<dbReference type="STRING" id="100884.GCA_000269565_02884"/>
<dbReference type="AlphaFoldDB" id="E7G8F0"/>
<evidence type="ECO:0000256" key="3">
    <source>
        <dbReference type="ARBA" id="ARBA00022516"/>
    </source>
</evidence>
<evidence type="ECO:0000313" key="15">
    <source>
        <dbReference type="Proteomes" id="UP000003157"/>
    </source>
</evidence>
<sequence length="296" mass="33477">MRCLFLINPSSGTKTIQKKLDQLIGQMILKKIINHVDVFYTQKKHDAYHRVLEIQPHEYDFLVSVGGDGTVNEIISGIVEKEFDIPLAILPGGTVNDFANHLNLPQSTHQFIQMIENMKIMKVDVGQVNDSYFANVIAGGMFSDISFQVTKAEKERFGPLAYYISGIRQLPSQLSTTLHLKVKTENEEFEEDARLFMITNTSQVGGFKAITPHADIQDGQLDLLIIKKCSTTDMLSLFKDYKLSTHEKSPFIRYVQAHEITIECDKNIIYDIDGEEGTHFPIHVTTKNKALCIIVP</sequence>
<evidence type="ECO:0000259" key="13">
    <source>
        <dbReference type="PROSITE" id="PS50146"/>
    </source>
</evidence>
<dbReference type="GO" id="GO:0005524">
    <property type="term" value="F:ATP binding"/>
    <property type="evidence" value="ECO:0007669"/>
    <property type="project" value="UniProtKB-KW"/>
</dbReference>
<comment type="caution">
    <text evidence="14">The sequence shown here is derived from an EMBL/GenBank/DDBJ whole genome shotgun (WGS) entry which is preliminary data.</text>
</comment>
<keyword evidence="5" id="KW-0479">Metal-binding</keyword>
<evidence type="ECO:0000256" key="4">
    <source>
        <dbReference type="ARBA" id="ARBA00022679"/>
    </source>
</evidence>
<dbReference type="Gene3D" id="3.40.50.10330">
    <property type="entry name" value="Probable inorganic polyphosphate/atp-NAD kinase, domain 1"/>
    <property type="match status" value="1"/>
</dbReference>
<keyword evidence="8" id="KW-0067">ATP-binding</keyword>
<dbReference type="SMART" id="SM00046">
    <property type="entry name" value="DAGKc"/>
    <property type="match status" value="1"/>
</dbReference>
<dbReference type="OrthoDB" id="142078at2"/>
<evidence type="ECO:0000256" key="11">
    <source>
        <dbReference type="ARBA" id="ARBA00023209"/>
    </source>
</evidence>
<dbReference type="SUPFAM" id="SSF111331">
    <property type="entry name" value="NAD kinase/diacylglycerol kinase-like"/>
    <property type="match status" value="1"/>
</dbReference>
<dbReference type="Pfam" id="PF00781">
    <property type="entry name" value="DAGK_cat"/>
    <property type="match status" value="1"/>
</dbReference>
<dbReference type="GO" id="GO:0004143">
    <property type="term" value="F:ATP-dependent diacylglycerol kinase activity"/>
    <property type="evidence" value="ECO:0007669"/>
    <property type="project" value="TreeGrafter"/>
</dbReference>
<dbReference type="PANTHER" id="PTHR12358:SF106">
    <property type="entry name" value="LIPID KINASE YEGS"/>
    <property type="match status" value="1"/>
</dbReference>
<evidence type="ECO:0000256" key="2">
    <source>
        <dbReference type="ARBA" id="ARBA00005983"/>
    </source>
</evidence>
<dbReference type="NCBIfam" id="TIGR00147">
    <property type="entry name" value="YegS/Rv2252/BmrU family lipid kinase"/>
    <property type="match status" value="1"/>
</dbReference>
<keyword evidence="7 14" id="KW-0418">Kinase</keyword>
<dbReference type="Proteomes" id="UP000003157">
    <property type="component" value="Unassembled WGS sequence"/>
</dbReference>
<keyword evidence="3" id="KW-0444">Lipid biosynthesis</keyword>
<keyword evidence="10" id="KW-0443">Lipid metabolism</keyword>
<keyword evidence="4" id="KW-0808">Transferase</keyword>
<dbReference type="RefSeq" id="WP_008788154.1">
    <property type="nucleotide sequence ID" value="NZ_AKCB01000002.1"/>
</dbReference>
<dbReference type="HOGENOM" id="CLU_045532_1_0_9"/>
<evidence type="ECO:0000256" key="10">
    <source>
        <dbReference type="ARBA" id="ARBA00023098"/>
    </source>
</evidence>